<dbReference type="KEGG" id="cfu:CFU_1447"/>
<evidence type="ECO:0000313" key="13">
    <source>
        <dbReference type="EMBL" id="AEK61279.1"/>
    </source>
</evidence>
<evidence type="ECO:0000259" key="12">
    <source>
        <dbReference type="Pfam" id="PF13609"/>
    </source>
</evidence>
<dbReference type="InterPro" id="IPR023614">
    <property type="entry name" value="Porin_dom_sf"/>
</dbReference>
<evidence type="ECO:0000256" key="10">
    <source>
        <dbReference type="ARBA" id="ARBA00023237"/>
    </source>
</evidence>
<reference evidence="13 14" key="2">
    <citation type="journal article" date="2006" name="J. Microbiol. Methods">
        <title>Genomic flank-sequencing of plasposon insertion sites for rapid identification of functional genes.</title>
        <authorList>
            <person name="Leveau J.H."/>
            <person name="Gerards S."/>
            <person name="Fritsche K."/>
            <person name="Zondag G."/>
            <person name="van Veen J.A."/>
        </authorList>
    </citation>
    <scope>NUCLEOTIDE SEQUENCE [LARGE SCALE GENOMIC DNA]</scope>
    <source>
        <strain evidence="13 14">Ter331</strain>
    </source>
</reference>
<reference evidence="14" key="6">
    <citation type="submission" date="2011-05" db="EMBL/GenBank/DDBJ databases">
        <title>Complete sequence of Collimonas fungivorans Ter331.</title>
        <authorList>
            <person name="Leveau J.H."/>
        </authorList>
    </citation>
    <scope>NUCLEOTIDE SEQUENCE [LARGE SCALE GENOMIC DNA]</scope>
    <source>
        <strain evidence="14">Ter331</strain>
    </source>
</reference>
<dbReference type="InterPro" id="IPR002299">
    <property type="entry name" value="Porin_Neis"/>
</dbReference>
<dbReference type="PANTHER" id="PTHR34501">
    <property type="entry name" value="PROTEIN YDDL-RELATED"/>
    <property type="match status" value="1"/>
</dbReference>
<dbReference type="eggNOG" id="COG3203">
    <property type="taxonomic scope" value="Bacteria"/>
</dbReference>
<feature type="signal peptide" evidence="11">
    <location>
        <begin position="1"/>
        <end position="31"/>
    </location>
</feature>
<keyword evidence="3" id="KW-0813">Transport</keyword>
<keyword evidence="4" id="KW-1134">Transmembrane beta strand</keyword>
<evidence type="ECO:0000256" key="3">
    <source>
        <dbReference type="ARBA" id="ARBA00022448"/>
    </source>
</evidence>
<evidence type="ECO:0000256" key="5">
    <source>
        <dbReference type="ARBA" id="ARBA00022692"/>
    </source>
</evidence>
<dbReference type="Pfam" id="PF13609">
    <property type="entry name" value="Porin_4"/>
    <property type="match status" value="1"/>
</dbReference>
<reference evidence="13 14" key="5">
    <citation type="journal article" date="2011" name="ISME J.">
        <title>Dual transcriptional profiling of a bacterial/fungal confrontation: Collimonas fungivorans versus Aspergillus niger.</title>
        <authorList>
            <person name="Mela F."/>
            <person name="Fritsche K."/>
            <person name="de Boer W."/>
            <person name="van Veen J.A."/>
            <person name="de Graaff L.H."/>
            <person name="van den Berg M."/>
            <person name="Leveau J.H."/>
        </authorList>
    </citation>
    <scope>NUCLEOTIDE SEQUENCE [LARGE SCALE GENOMIC DNA]</scope>
    <source>
        <strain evidence="13 14">Ter331</strain>
    </source>
</reference>
<proteinExistence type="predicted"/>
<reference evidence="13 14" key="4">
    <citation type="journal article" date="2010" name="Environ. Microbiol.">
        <title>The bacterial genus Collimonas: mycophagy, weathering and other adaptive solutions to life in oligotrophic soil environments.</title>
        <authorList>
            <person name="Leveau J.H."/>
            <person name="Uroz S."/>
            <person name="de Boer W."/>
        </authorList>
    </citation>
    <scope>NUCLEOTIDE SEQUENCE [LARGE SCALE GENOMIC DNA]</scope>
    <source>
        <strain evidence="13 14">Ter331</strain>
    </source>
</reference>
<organism evidence="13 14">
    <name type="scientific">Collimonas fungivorans (strain Ter331)</name>
    <dbReference type="NCBI Taxonomy" id="1005048"/>
    <lineage>
        <taxon>Bacteria</taxon>
        <taxon>Pseudomonadati</taxon>
        <taxon>Pseudomonadota</taxon>
        <taxon>Betaproteobacteria</taxon>
        <taxon>Burkholderiales</taxon>
        <taxon>Oxalobacteraceae</taxon>
        <taxon>Collimonas</taxon>
    </lineage>
</organism>
<sequence>MRKSVLKALPLAKPLAVAAALACALVGQAQAQTNVTIYGRVDAGINYQSNQVNKNADGSITRGGQWGIGGNEWGTSMFGIKGTEDLGGGLKALFTLENGFDASNGQVNGGSGLWTRRSFVGLNGSLGTVKIGRDLALPSDRVWSIDPTGQQNMSTSTLFKGRNWPQTSNQIQYITPDMGGLYVHVMYGAGEAAGSFTRGPTGSNIGNSTGIAVGFVQPTYELLAMYDTARSQSGEYNDLFSRSKEITVGGNVTFGPAKLFAGWQNISAPAQDTSTAVAGSMASANKANQFWLGANYQVTPALTLIGAAYHVKLNHDVGSANLFMVGTNYSLSKRTLLYASVGTIRNGSNTDFQVQTGSSDGLVGQNQSTFYTGISHSF</sequence>
<dbReference type="Proteomes" id="UP000008392">
    <property type="component" value="Chromosome"/>
</dbReference>
<keyword evidence="8" id="KW-0626">Porin</keyword>
<keyword evidence="6 11" id="KW-0732">Signal</keyword>
<evidence type="ECO:0000256" key="9">
    <source>
        <dbReference type="ARBA" id="ARBA00023136"/>
    </source>
</evidence>
<comment type="subcellular location">
    <subcellularLocation>
        <location evidence="1">Cell outer membrane</location>
        <topology evidence="1">Multi-pass membrane protein</topology>
    </subcellularLocation>
</comment>
<keyword evidence="5" id="KW-0812">Transmembrane</keyword>
<dbReference type="PRINTS" id="PR00184">
    <property type="entry name" value="NEISSPPORIN"/>
</dbReference>
<evidence type="ECO:0000256" key="7">
    <source>
        <dbReference type="ARBA" id="ARBA00023065"/>
    </source>
</evidence>
<dbReference type="AlphaFoldDB" id="G0AJR4"/>
<dbReference type="PANTHER" id="PTHR34501:SF9">
    <property type="entry name" value="MAJOR OUTER MEMBRANE PROTEIN P.IA"/>
    <property type="match status" value="1"/>
</dbReference>
<evidence type="ECO:0000256" key="1">
    <source>
        <dbReference type="ARBA" id="ARBA00004571"/>
    </source>
</evidence>
<keyword evidence="9" id="KW-0472">Membrane</keyword>
<dbReference type="GO" id="GO:0034220">
    <property type="term" value="P:monoatomic ion transmembrane transport"/>
    <property type="evidence" value="ECO:0007669"/>
    <property type="project" value="InterPro"/>
</dbReference>
<keyword evidence="14" id="KW-1185">Reference proteome</keyword>
<keyword evidence="7" id="KW-0406">Ion transport</keyword>
<name>G0AJR4_COLFT</name>
<keyword evidence="10" id="KW-0998">Cell outer membrane</keyword>
<dbReference type="SUPFAM" id="SSF56935">
    <property type="entry name" value="Porins"/>
    <property type="match status" value="1"/>
</dbReference>
<dbReference type="STRING" id="1005048.CFU_1447"/>
<dbReference type="InterPro" id="IPR001702">
    <property type="entry name" value="Porin_Gram-ve"/>
</dbReference>
<dbReference type="CDD" id="cd00342">
    <property type="entry name" value="gram_neg_porins"/>
    <property type="match status" value="1"/>
</dbReference>
<reference evidence="13 14" key="1">
    <citation type="journal article" date="2004" name="Environ. Microbiol.">
        <title>Phylogeny-function analysis of (meta)genomic libraries: screening for expression of ribosomal RNA genes by large-insert library fluorescent in situ hybridization (LIL-FISH).</title>
        <authorList>
            <person name="Leveau J.H."/>
            <person name="Gerards S."/>
            <person name="de Boer W."/>
            <person name="van Veen J.A."/>
        </authorList>
    </citation>
    <scope>NUCLEOTIDE SEQUENCE [LARGE SCALE GENOMIC DNA]</scope>
    <source>
        <strain evidence="13 14">Ter331</strain>
    </source>
</reference>
<gene>
    <name evidence="13" type="ordered locus">CFU_1447</name>
</gene>
<evidence type="ECO:0000256" key="4">
    <source>
        <dbReference type="ARBA" id="ARBA00022452"/>
    </source>
</evidence>
<dbReference type="RefSeq" id="WP_014005433.1">
    <property type="nucleotide sequence ID" value="NC_015856.1"/>
</dbReference>
<reference evidence="13 14" key="3">
    <citation type="journal article" date="2008" name="FEMS Microbiol. Ecol.">
        <title>Identification and characterization of genes underlying chitinolysis in Collimonas fungivorans Ter331.</title>
        <authorList>
            <person name="Fritsche K."/>
            <person name="de Boer W."/>
            <person name="Gerards S."/>
            <person name="van den Berg M."/>
            <person name="van Veen J.A."/>
            <person name="Leveau J.H."/>
        </authorList>
    </citation>
    <scope>NUCLEOTIDE SEQUENCE [LARGE SCALE GENOMIC DNA]</scope>
    <source>
        <strain evidence="13 14">Ter331</strain>
    </source>
</reference>
<dbReference type="InterPro" id="IPR050298">
    <property type="entry name" value="Gram-neg_bact_OMP"/>
</dbReference>
<dbReference type="HOGENOM" id="CLU_038238_2_2_4"/>
<dbReference type="InterPro" id="IPR033900">
    <property type="entry name" value="Gram_neg_porin_domain"/>
</dbReference>
<evidence type="ECO:0000256" key="8">
    <source>
        <dbReference type="ARBA" id="ARBA00023114"/>
    </source>
</evidence>
<dbReference type="GO" id="GO:0046930">
    <property type="term" value="C:pore complex"/>
    <property type="evidence" value="ECO:0007669"/>
    <property type="project" value="UniProtKB-KW"/>
</dbReference>
<dbReference type="Gene3D" id="2.40.160.10">
    <property type="entry name" value="Porin"/>
    <property type="match status" value="1"/>
</dbReference>
<dbReference type="GO" id="GO:0015288">
    <property type="term" value="F:porin activity"/>
    <property type="evidence" value="ECO:0007669"/>
    <property type="project" value="UniProtKB-KW"/>
</dbReference>
<protein>
    <submittedName>
        <fullName evidence="13">Porin, Gram-negative type</fullName>
    </submittedName>
</protein>
<feature type="chain" id="PRO_5003396889" evidence="11">
    <location>
        <begin position="32"/>
        <end position="378"/>
    </location>
</feature>
<dbReference type="EMBL" id="CP002745">
    <property type="protein sequence ID" value="AEK61279.1"/>
    <property type="molecule type" value="Genomic_DNA"/>
</dbReference>
<dbReference type="PRINTS" id="PR00182">
    <property type="entry name" value="ECOLNEIPORIN"/>
</dbReference>
<dbReference type="GO" id="GO:0009279">
    <property type="term" value="C:cell outer membrane"/>
    <property type="evidence" value="ECO:0007669"/>
    <property type="project" value="UniProtKB-SubCell"/>
</dbReference>
<accession>G0AJR4</accession>
<comment type="subunit">
    <text evidence="2">Homotrimer.</text>
</comment>
<evidence type="ECO:0000256" key="6">
    <source>
        <dbReference type="ARBA" id="ARBA00022729"/>
    </source>
</evidence>
<evidence type="ECO:0000256" key="2">
    <source>
        <dbReference type="ARBA" id="ARBA00011233"/>
    </source>
</evidence>
<feature type="domain" description="Porin" evidence="12">
    <location>
        <begin position="18"/>
        <end position="347"/>
    </location>
</feature>
<evidence type="ECO:0000313" key="14">
    <source>
        <dbReference type="Proteomes" id="UP000008392"/>
    </source>
</evidence>
<evidence type="ECO:0000256" key="11">
    <source>
        <dbReference type="SAM" id="SignalP"/>
    </source>
</evidence>